<dbReference type="SUPFAM" id="SSF51735">
    <property type="entry name" value="NAD(P)-binding Rossmann-fold domains"/>
    <property type="match status" value="1"/>
</dbReference>
<organism evidence="3 4">
    <name type="scientific">Rhodococcus olei</name>
    <dbReference type="NCBI Taxonomy" id="2161675"/>
    <lineage>
        <taxon>Bacteria</taxon>
        <taxon>Bacillati</taxon>
        <taxon>Actinomycetota</taxon>
        <taxon>Actinomycetes</taxon>
        <taxon>Mycobacteriales</taxon>
        <taxon>Nocardiaceae</taxon>
        <taxon>Rhodococcus</taxon>
    </lineage>
</organism>
<dbReference type="InterPro" id="IPR036291">
    <property type="entry name" value="NAD(P)-bd_dom_sf"/>
</dbReference>
<protein>
    <submittedName>
        <fullName evidence="3">3-phenylpropionate-dihydrodiol/cinnamic acid-dihydrodiol dehydrogenase</fullName>
    </submittedName>
</protein>
<evidence type="ECO:0000313" key="3">
    <source>
        <dbReference type="EMBL" id="GAA4483881.1"/>
    </source>
</evidence>
<accession>A0ABP8PCB3</accession>
<keyword evidence="2" id="KW-0560">Oxidoreductase</keyword>
<dbReference type="PANTHER" id="PTHR43008">
    <property type="entry name" value="BENZIL REDUCTASE"/>
    <property type="match status" value="1"/>
</dbReference>
<dbReference type="Gene3D" id="3.40.50.720">
    <property type="entry name" value="NAD(P)-binding Rossmann-like Domain"/>
    <property type="match status" value="1"/>
</dbReference>
<sequence>MQMLDDHVVLILGGGSGLGLGIARHFLGEGARVAILEISENKLTDLATEFGDDVLLVQGDVTRIEDLEAARTAVLERFGRIDALIGAQGIFDGNIPLRDIPTEQIEKVFDEVLHVDVLGYILAARVFVDELEKTDGAIVFTSSTAAYAADGGGLFYTAAKGAVRSVINQLAFEFAPKVRVNGVAPSGIAGSQLQGPRALGLENNKQSDIPVEDFTNQFLSLTLTPTLPTPEEYAPLYAYLASRHNTTMTGQTIIADQGLFNRAVISNGVADRVGQ</sequence>
<dbReference type="InterPro" id="IPR002347">
    <property type="entry name" value="SDR_fam"/>
</dbReference>
<comment type="similarity">
    <text evidence="1">Belongs to the short-chain dehydrogenases/reductases (SDR) family.</text>
</comment>
<evidence type="ECO:0000256" key="2">
    <source>
        <dbReference type="ARBA" id="ARBA00023002"/>
    </source>
</evidence>
<dbReference type="InterPro" id="IPR020904">
    <property type="entry name" value="Sc_DH/Rdtase_CS"/>
</dbReference>
<dbReference type="Proteomes" id="UP001501183">
    <property type="component" value="Unassembled WGS sequence"/>
</dbReference>
<dbReference type="Pfam" id="PF00106">
    <property type="entry name" value="adh_short"/>
    <property type="match status" value="1"/>
</dbReference>
<gene>
    <name evidence="3" type="primary">hcaB</name>
    <name evidence="3" type="ORF">GCM10023094_36110</name>
</gene>
<dbReference type="EMBL" id="BAABFB010000057">
    <property type="protein sequence ID" value="GAA4483881.1"/>
    <property type="molecule type" value="Genomic_DNA"/>
</dbReference>
<evidence type="ECO:0000256" key="1">
    <source>
        <dbReference type="ARBA" id="ARBA00006484"/>
    </source>
</evidence>
<name>A0ABP8PCB3_9NOCA</name>
<evidence type="ECO:0000313" key="4">
    <source>
        <dbReference type="Proteomes" id="UP001501183"/>
    </source>
</evidence>
<reference evidence="4" key="1">
    <citation type="journal article" date="2019" name="Int. J. Syst. Evol. Microbiol.">
        <title>The Global Catalogue of Microorganisms (GCM) 10K type strain sequencing project: providing services to taxonomists for standard genome sequencing and annotation.</title>
        <authorList>
            <consortium name="The Broad Institute Genomics Platform"/>
            <consortium name="The Broad Institute Genome Sequencing Center for Infectious Disease"/>
            <person name="Wu L."/>
            <person name="Ma J."/>
        </authorList>
    </citation>
    <scope>NUCLEOTIDE SEQUENCE [LARGE SCALE GENOMIC DNA]</scope>
    <source>
        <strain evidence="4">JCM 32206</strain>
    </source>
</reference>
<dbReference type="PANTHER" id="PTHR43008:SF4">
    <property type="entry name" value="CHAIN DEHYDROGENASE, PUTATIVE (AFU_ORTHOLOGUE AFUA_4G08710)-RELATED"/>
    <property type="match status" value="1"/>
</dbReference>
<comment type="caution">
    <text evidence="3">The sequence shown here is derived from an EMBL/GenBank/DDBJ whole genome shotgun (WGS) entry which is preliminary data.</text>
</comment>
<dbReference type="PROSITE" id="PS00061">
    <property type="entry name" value="ADH_SHORT"/>
    <property type="match status" value="1"/>
</dbReference>
<keyword evidence="4" id="KW-1185">Reference proteome</keyword>
<proteinExistence type="inferred from homology"/>
<dbReference type="PRINTS" id="PR00081">
    <property type="entry name" value="GDHRDH"/>
</dbReference>